<dbReference type="AlphaFoldDB" id="A0A848G161"/>
<proteinExistence type="predicted"/>
<evidence type="ECO:0000313" key="2">
    <source>
        <dbReference type="Proteomes" id="UP000580043"/>
    </source>
</evidence>
<evidence type="ECO:0000313" key="1">
    <source>
        <dbReference type="EMBL" id="NML25024.1"/>
    </source>
</evidence>
<protein>
    <submittedName>
        <fullName evidence="1">Uncharacterized protein</fullName>
    </submittedName>
</protein>
<sequence length="271" mass="28867">MNAHFRLLWQISVHHAFRGGAADEFEFVPAPSAKDSLAAMQAVLRQRGGRLQVIIATDELGAPLGDSPGRSLLFGLVPRQAAFALYTRAPALAAGQIPLYANSPDAPDSLAAPRGIPRGDPLLASSGLADATPWGLLQLTASNDHVSRGQAFQLNLEAREDTLRYYVVLTPADADDAASLRIEDTGAAGDGRAPIAFRRIESDAFGPTHLSPAQLGGGARRTVLFETLAPVPRRARGPRGLELHRHDEVLIGHLPQAGADRPDAQFVVHLK</sequence>
<accession>A0A848G161</accession>
<reference evidence="1 2" key="1">
    <citation type="submission" date="2020-04" db="EMBL/GenBank/DDBJ databases">
        <title>Zoogloea sp. G-4-1-14 isolated from soil.</title>
        <authorList>
            <person name="Dahal R.H."/>
        </authorList>
    </citation>
    <scope>NUCLEOTIDE SEQUENCE [LARGE SCALE GENOMIC DNA]</scope>
    <source>
        <strain evidence="1 2">G-4-1-14</strain>
    </source>
</reference>
<dbReference type="Proteomes" id="UP000580043">
    <property type="component" value="Unassembled WGS sequence"/>
</dbReference>
<gene>
    <name evidence="1" type="ORF">HHL15_04685</name>
</gene>
<dbReference type="RefSeq" id="WP_169144677.1">
    <property type="nucleotide sequence ID" value="NZ_JABBGA010000003.1"/>
</dbReference>
<comment type="caution">
    <text evidence="1">The sequence shown here is derived from an EMBL/GenBank/DDBJ whole genome shotgun (WGS) entry which is preliminary data.</text>
</comment>
<organism evidence="1 2">
    <name type="scientific">Zoogloea dura</name>
    <dbReference type="NCBI Taxonomy" id="2728840"/>
    <lineage>
        <taxon>Bacteria</taxon>
        <taxon>Pseudomonadati</taxon>
        <taxon>Pseudomonadota</taxon>
        <taxon>Betaproteobacteria</taxon>
        <taxon>Rhodocyclales</taxon>
        <taxon>Zoogloeaceae</taxon>
        <taxon>Zoogloea</taxon>
    </lineage>
</organism>
<dbReference type="EMBL" id="JABBGA010000003">
    <property type="protein sequence ID" value="NML25024.1"/>
    <property type="molecule type" value="Genomic_DNA"/>
</dbReference>
<keyword evidence="2" id="KW-1185">Reference proteome</keyword>
<name>A0A848G161_9RHOO</name>